<feature type="chain" id="PRO_5027725194" evidence="2">
    <location>
        <begin position="27"/>
        <end position="336"/>
    </location>
</feature>
<accession>A0A6P8ZIP2</accession>
<feature type="compositionally biased region" description="Acidic residues" evidence="1">
    <location>
        <begin position="169"/>
        <end position="183"/>
    </location>
</feature>
<evidence type="ECO:0000256" key="1">
    <source>
        <dbReference type="SAM" id="MobiDB-lite"/>
    </source>
</evidence>
<protein>
    <submittedName>
        <fullName evidence="4">Uncharacterized protein LOC117640984</fullName>
    </submittedName>
</protein>
<dbReference type="Proteomes" id="UP000515158">
    <property type="component" value="Unplaced"/>
</dbReference>
<feature type="region of interest" description="Disordered" evidence="1">
    <location>
        <begin position="32"/>
        <end position="51"/>
    </location>
</feature>
<evidence type="ECO:0000313" key="3">
    <source>
        <dbReference type="Proteomes" id="UP000515158"/>
    </source>
</evidence>
<reference evidence="4" key="1">
    <citation type="submission" date="2025-08" db="UniProtKB">
        <authorList>
            <consortium name="RefSeq"/>
        </authorList>
    </citation>
    <scope>IDENTIFICATION</scope>
    <source>
        <tissue evidence="4">Total insect</tissue>
    </source>
</reference>
<feature type="region of interest" description="Disordered" evidence="1">
    <location>
        <begin position="105"/>
        <end position="184"/>
    </location>
</feature>
<feature type="signal peptide" evidence="2">
    <location>
        <begin position="1"/>
        <end position="26"/>
    </location>
</feature>
<dbReference type="InParanoid" id="A0A6P8ZIP2"/>
<keyword evidence="3" id="KW-1185">Reference proteome</keyword>
<gene>
    <name evidence="4" type="primary">LOC117640984</name>
</gene>
<feature type="compositionally biased region" description="Basic and acidic residues" evidence="1">
    <location>
        <begin position="117"/>
        <end position="168"/>
    </location>
</feature>
<name>A0A6P8ZIP2_THRPL</name>
<dbReference type="AlphaFoldDB" id="A0A6P8ZIP2"/>
<dbReference type="PROSITE" id="PS51257">
    <property type="entry name" value="PROKAR_LIPOPROTEIN"/>
    <property type="match status" value="1"/>
</dbReference>
<dbReference type="KEGG" id="tpal:117640984"/>
<keyword evidence="2" id="KW-0732">Signal</keyword>
<organism evidence="4">
    <name type="scientific">Thrips palmi</name>
    <name type="common">Melon thrips</name>
    <dbReference type="NCBI Taxonomy" id="161013"/>
    <lineage>
        <taxon>Eukaryota</taxon>
        <taxon>Metazoa</taxon>
        <taxon>Ecdysozoa</taxon>
        <taxon>Arthropoda</taxon>
        <taxon>Hexapoda</taxon>
        <taxon>Insecta</taxon>
        <taxon>Pterygota</taxon>
        <taxon>Neoptera</taxon>
        <taxon>Paraneoptera</taxon>
        <taxon>Thysanoptera</taxon>
        <taxon>Terebrantia</taxon>
        <taxon>Thripoidea</taxon>
        <taxon>Thripidae</taxon>
        <taxon>Thrips</taxon>
    </lineage>
</organism>
<evidence type="ECO:0000313" key="4">
    <source>
        <dbReference type="RefSeq" id="XP_034233949.1"/>
    </source>
</evidence>
<dbReference type="GeneID" id="117640984"/>
<evidence type="ECO:0000256" key="2">
    <source>
        <dbReference type="SAM" id="SignalP"/>
    </source>
</evidence>
<proteinExistence type="predicted"/>
<sequence>MLSRGPHKALAVAALAALLACCDVHARHPRARRAEATTETPSETSTEEVERACDNLTDASTAQWARETSEDDMMALLMSYGGLPWQGEKDSKYLEEPVALPFLSRHPVEEVDDVEDEDHKGEKDNDEVKDVKDKDVKDKDAKDEDGNGKDEKNMDGKDKDGKDEKKEDEPEDDEGEDDDDSDVIDYFPDFFDSNPDESMKYNYSASDFSTFIRVERAISIPRARLLQAEPRVVGEDDDVPEVVEGVVGELWWSPDNACQHAVWNLAYVMLVRPHSRLVTRFQLLKKQCLWPNGSVSLYCEGPDAAAPFDNQGSDTGLLIAERLLGLPVHVRNATAA</sequence>
<dbReference type="RefSeq" id="XP_034233949.1">
    <property type="nucleotide sequence ID" value="XM_034378058.1"/>
</dbReference>